<feature type="domain" description="SGNH hydrolase-type esterase" evidence="1">
    <location>
        <begin position="28"/>
        <end position="185"/>
    </location>
</feature>
<comment type="caution">
    <text evidence="2">The sequence shown here is derived from an EMBL/GenBank/DDBJ whole genome shotgun (WGS) entry which is preliminary data.</text>
</comment>
<gene>
    <name evidence="2" type="ORF">GPA21_10590</name>
</gene>
<dbReference type="RefSeq" id="WP_168988163.1">
    <property type="nucleotide sequence ID" value="NZ_CAWPHM010000281.1"/>
</dbReference>
<organism evidence="2 3">
    <name type="scientific">Azoarcus taiwanensis</name>
    <dbReference type="NCBI Taxonomy" id="666964"/>
    <lineage>
        <taxon>Bacteria</taxon>
        <taxon>Pseudomonadati</taxon>
        <taxon>Pseudomonadota</taxon>
        <taxon>Betaproteobacteria</taxon>
        <taxon>Rhodocyclales</taxon>
        <taxon>Zoogloeaceae</taxon>
        <taxon>Azoarcus</taxon>
    </lineage>
</organism>
<dbReference type="Gene3D" id="3.40.50.1110">
    <property type="entry name" value="SGNH hydrolase"/>
    <property type="match status" value="1"/>
</dbReference>
<dbReference type="InterPro" id="IPR013830">
    <property type="entry name" value="SGNH_hydro"/>
</dbReference>
<keyword evidence="3" id="KW-1185">Reference proteome</keyword>
<dbReference type="GO" id="GO:0004622">
    <property type="term" value="F:phosphatidylcholine lysophospholipase activity"/>
    <property type="evidence" value="ECO:0007669"/>
    <property type="project" value="TreeGrafter"/>
</dbReference>
<evidence type="ECO:0000259" key="1">
    <source>
        <dbReference type="Pfam" id="PF13472"/>
    </source>
</evidence>
<name>A0A972J9W8_9RHOO</name>
<dbReference type="EMBL" id="WTVM01000055">
    <property type="protein sequence ID" value="NMG03415.1"/>
    <property type="molecule type" value="Genomic_DNA"/>
</dbReference>
<dbReference type="Proteomes" id="UP000599523">
    <property type="component" value="Unassembled WGS sequence"/>
</dbReference>
<protein>
    <submittedName>
        <fullName evidence="2">Arylesterase</fullName>
    </submittedName>
</protein>
<dbReference type="InterPro" id="IPR036514">
    <property type="entry name" value="SGNH_hydro_sf"/>
</dbReference>
<dbReference type="Pfam" id="PF13472">
    <property type="entry name" value="Lipase_GDSL_2"/>
    <property type="match status" value="1"/>
</dbReference>
<dbReference type="SUPFAM" id="SSF52266">
    <property type="entry name" value="SGNH hydrolase"/>
    <property type="match status" value="1"/>
</dbReference>
<dbReference type="PANTHER" id="PTHR30383">
    <property type="entry name" value="THIOESTERASE 1/PROTEASE 1/LYSOPHOSPHOLIPASE L1"/>
    <property type="match status" value="1"/>
</dbReference>
<dbReference type="PANTHER" id="PTHR30383:SF24">
    <property type="entry name" value="THIOESTERASE 1_PROTEASE 1_LYSOPHOSPHOLIPASE L1"/>
    <property type="match status" value="1"/>
</dbReference>
<dbReference type="InterPro" id="IPR051532">
    <property type="entry name" value="Ester_Hydrolysis_Enzymes"/>
</dbReference>
<dbReference type="AlphaFoldDB" id="A0A972J9W8"/>
<sequence>MLLRSIVIFFSFVLFGGAANGGTILVWGDSLSAGYQLRIEQAWPTLLQTRLSDEGFPHRVVNASVSGETTSGGLTRLPAALSEHQPDLFILELGANDGLRGLQPRLMAENLETMIRAAREAGARVLLVGMRMPPNYGPTFSRRFEQAFQDVAQSNEVPLLPFLLEGFAERPEMFLADGIHPNAEAQYIILDTVWEYLLPMLKHAADATAAAH</sequence>
<reference evidence="2" key="1">
    <citation type="submission" date="2019-12" db="EMBL/GenBank/DDBJ databases">
        <title>Comparative genomics gives insights into the taxonomy of the Azoarcus-Aromatoleum group and reveals separate origins of nif in the plant-associated Azoarcus and non-plant-associated Aromatoleum sub-groups.</title>
        <authorList>
            <person name="Lafos M."/>
            <person name="Maluk M."/>
            <person name="Batista M."/>
            <person name="Junghare M."/>
            <person name="Carmona M."/>
            <person name="Faoro H."/>
            <person name="Cruz L.M."/>
            <person name="Battistoni F."/>
            <person name="De Souza E."/>
            <person name="Pedrosa F."/>
            <person name="Chen W.-M."/>
            <person name="Poole P.S."/>
            <person name="Dixon R.A."/>
            <person name="James E.K."/>
        </authorList>
    </citation>
    <scope>NUCLEOTIDE SEQUENCE</scope>
    <source>
        <strain evidence="2">NSC3</strain>
    </source>
</reference>
<proteinExistence type="predicted"/>
<dbReference type="CDD" id="cd01822">
    <property type="entry name" value="Lysophospholipase_L1_like"/>
    <property type="match status" value="1"/>
</dbReference>
<evidence type="ECO:0000313" key="2">
    <source>
        <dbReference type="EMBL" id="NMG03415.1"/>
    </source>
</evidence>
<evidence type="ECO:0000313" key="3">
    <source>
        <dbReference type="Proteomes" id="UP000599523"/>
    </source>
</evidence>
<accession>A0A972J9W8</accession>